<dbReference type="EMBL" id="JAIVGD010000003">
    <property type="protein sequence ID" value="KAH0777211.1"/>
    <property type="molecule type" value="Genomic_DNA"/>
</dbReference>
<evidence type="ECO:0008006" key="4">
    <source>
        <dbReference type="Google" id="ProtNLM"/>
    </source>
</evidence>
<keyword evidence="1" id="KW-0472">Membrane</keyword>
<name>A0ABQ7WAA3_SOLTU</name>
<comment type="caution">
    <text evidence="2">The sequence shown here is derived from an EMBL/GenBank/DDBJ whole genome shotgun (WGS) entry which is preliminary data.</text>
</comment>
<gene>
    <name evidence="2" type="ORF">KY290_008622</name>
</gene>
<evidence type="ECO:0000313" key="3">
    <source>
        <dbReference type="Proteomes" id="UP000826656"/>
    </source>
</evidence>
<dbReference type="Proteomes" id="UP000826656">
    <property type="component" value="Unassembled WGS sequence"/>
</dbReference>
<accession>A0ABQ7WAA3</accession>
<sequence>MLVVVIVTSWRSSWVELVWSASGFDELELGAHWLLLAWASWVLSYFLLGFLVQRAKGRTRMGFWVGFAGKRVKRVGVLAVVLVVILAEGWWRLGGLESCWLQQRKQEGGERRWFVGLEFLGGCLVVVNGCFRWLLVFGGGWIVAGNEKGGEHWWFGGHLPVEAGRKWSLGGDEEGGWRQL</sequence>
<evidence type="ECO:0000256" key="1">
    <source>
        <dbReference type="SAM" id="Phobius"/>
    </source>
</evidence>
<keyword evidence="1" id="KW-1133">Transmembrane helix</keyword>
<feature type="transmembrane region" description="Helical" evidence="1">
    <location>
        <begin position="113"/>
        <end position="135"/>
    </location>
</feature>
<proteinExistence type="predicted"/>
<evidence type="ECO:0000313" key="2">
    <source>
        <dbReference type="EMBL" id="KAH0777211.1"/>
    </source>
</evidence>
<feature type="transmembrane region" description="Helical" evidence="1">
    <location>
        <begin position="72"/>
        <end position="93"/>
    </location>
</feature>
<feature type="transmembrane region" description="Helical" evidence="1">
    <location>
        <begin position="30"/>
        <end position="52"/>
    </location>
</feature>
<reference evidence="2 3" key="1">
    <citation type="journal article" date="2021" name="bioRxiv">
        <title>Chromosome-scale and haplotype-resolved genome assembly of a tetraploid potato cultivar.</title>
        <authorList>
            <person name="Sun H."/>
            <person name="Jiao W.-B."/>
            <person name="Krause K."/>
            <person name="Campoy J.A."/>
            <person name="Goel M."/>
            <person name="Folz-Donahue K."/>
            <person name="Kukat C."/>
            <person name="Huettel B."/>
            <person name="Schneeberger K."/>
        </authorList>
    </citation>
    <scope>NUCLEOTIDE SEQUENCE [LARGE SCALE GENOMIC DNA]</scope>
    <source>
        <strain evidence="2">SolTubOtavaFocal</strain>
        <tissue evidence="2">Leaves</tissue>
    </source>
</reference>
<keyword evidence="1" id="KW-0812">Transmembrane</keyword>
<protein>
    <recommendedName>
        <fullName evidence="4">Transmembrane protein</fullName>
    </recommendedName>
</protein>
<organism evidence="2 3">
    <name type="scientific">Solanum tuberosum</name>
    <name type="common">Potato</name>
    <dbReference type="NCBI Taxonomy" id="4113"/>
    <lineage>
        <taxon>Eukaryota</taxon>
        <taxon>Viridiplantae</taxon>
        <taxon>Streptophyta</taxon>
        <taxon>Embryophyta</taxon>
        <taxon>Tracheophyta</taxon>
        <taxon>Spermatophyta</taxon>
        <taxon>Magnoliopsida</taxon>
        <taxon>eudicotyledons</taxon>
        <taxon>Gunneridae</taxon>
        <taxon>Pentapetalae</taxon>
        <taxon>asterids</taxon>
        <taxon>lamiids</taxon>
        <taxon>Solanales</taxon>
        <taxon>Solanaceae</taxon>
        <taxon>Solanoideae</taxon>
        <taxon>Solaneae</taxon>
        <taxon>Solanum</taxon>
    </lineage>
</organism>
<keyword evidence="3" id="KW-1185">Reference proteome</keyword>